<dbReference type="Gene3D" id="3.40.50.880">
    <property type="match status" value="1"/>
</dbReference>
<protein>
    <submittedName>
        <fullName evidence="1">Uncharacterized protein</fullName>
    </submittedName>
</protein>
<dbReference type="GO" id="GO:0006355">
    <property type="term" value="P:regulation of DNA-templated transcription"/>
    <property type="evidence" value="ECO:0007669"/>
    <property type="project" value="TreeGrafter"/>
</dbReference>
<proteinExistence type="predicted"/>
<dbReference type="InterPro" id="IPR052158">
    <property type="entry name" value="INH-QAR"/>
</dbReference>
<dbReference type="AlphaFoldDB" id="A0A1C4YSC3"/>
<dbReference type="EMBL" id="FMCX01000004">
    <property type="protein sequence ID" value="SCF23645.1"/>
    <property type="molecule type" value="Genomic_DNA"/>
</dbReference>
<dbReference type="PANTHER" id="PTHR43130:SF2">
    <property type="entry name" value="DJ-1_PFPI DOMAIN-CONTAINING PROTEIN"/>
    <property type="match status" value="1"/>
</dbReference>
<dbReference type="Proteomes" id="UP000199504">
    <property type="component" value="Unassembled WGS sequence"/>
</dbReference>
<dbReference type="OrthoDB" id="4265717at2"/>
<name>A0A1C4YSC3_9ACTN</name>
<accession>A0A1C4YSC3</accession>
<dbReference type="InterPro" id="IPR029062">
    <property type="entry name" value="Class_I_gatase-like"/>
</dbReference>
<evidence type="ECO:0000313" key="1">
    <source>
        <dbReference type="EMBL" id="SCF23645.1"/>
    </source>
</evidence>
<organism evidence="1 2">
    <name type="scientific">Micromonospora mirobrigensis</name>
    <dbReference type="NCBI Taxonomy" id="262898"/>
    <lineage>
        <taxon>Bacteria</taxon>
        <taxon>Bacillati</taxon>
        <taxon>Actinomycetota</taxon>
        <taxon>Actinomycetes</taxon>
        <taxon>Micromonosporales</taxon>
        <taxon>Micromonosporaceae</taxon>
        <taxon>Micromonospora</taxon>
    </lineage>
</organism>
<keyword evidence="2" id="KW-1185">Reference proteome</keyword>
<dbReference type="SUPFAM" id="SSF52317">
    <property type="entry name" value="Class I glutamine amidotransferase-like"/>
    <property type="match status" value="1"/>
</dbReference>
<reference evidence="2" key="1">
    <citation type="submission" date="2016-06" db="EMBL/GenBank/DDBJ databases">
        <authorList>
            <person name="Varghese N."/>
            <person name="Submissions Spin"/>
        </authorList>
    </citation>
    <scope>NUCLEOTIDE SEQUENCE [LARGE SCALE GENOMIC DNA]</scope>
    <source>
        <strain evidence="2">DSM 44830</strain>
    </source>
</reference>
<sequence>MSQGARPGPDVSPIAASDDVLSRLPGAHVTFVAERPGPVVNAVGSLRLYADAALADAPSPDVIVVPGGPGQNAHLLDGPVQRWLRIGGDVTAQATQLAHEYQPRPPYQAGDPATAPREIVRAVLARRDTIVA</sequence>
<dbReference type="STRING" id="262898.GA0070564_104338"/>
<dbReference type="PANTHER" id="PTHR43130">
    <property type="entry name" value="ARAC-FAMILY TRANSCRIPTIONAL REGULATOR"/>
    <property type="match status" value="1"/>
</dbReference>
<gene>
    <name evidence="1" type="ORF">GA0070564_104338</name>
</gene>
<evidence type="ECO:0000313" key="2">
    <source>
        <dbReference type="Proteomes" id="UP000199504"/>
    </source>
</evidence>